<proteinExistence type="predicted"/>
<comment type="caution">
    <text evidence="2">The sequence shown here is derived from an EMBL/GenBank/DDBJ whole genome shotgun (WGS) entry which is preliminary data.</text>
</comment>
<evidence type="ECO:0000313" key="2">
    <source>
        <dbReference type="EMBL" id="MBP2704480.1"/>
    </source>
</evidence>
<feature type="compositionally biased region" description="Pro residues" evidence="1">
    <location>
        <begin position="153"/>
        <end position="171"/>
    </location>
</feature>
<gene>
    <name evidence="2" type="ORF">JOL79_11705</name>
</gene>
<feature type="compositionally biased region" description="Low complexity" evidence="1">
    <location>
        <begin position="208"/>
        <end position="232"/>
    </location>
</feature>
<keyword evidence="3" id="KW-1185">Reference proteome</keyword>
<feature type="compositionally biased region" description="Basic residues" evidence="1">
    <location>
        <begin position="188"/>
        <end position="198"/>
    </location>
</feature>
<dbReference type="AlphaFoldDB" id="A0A940WFA8"/>
<evidence type="ECO:0000256" key="1">
    <source>
        <dbReference type="SAM" id="MobiDB-lite"/>
    </source>
</evidence>
<protein>
    <submittedName>
        <fullName evidence="2">Uncharacterized protein</fullName>
    </submittedName>
</protein>
<evidence type="ECO:0000313" key="3">
    <source>
        <dbReference type="Proteomes" id="UP000674234"/>
    </source>
</evidence>
<sequence>MSVSNLRREQMDRQVNAVKVEPQDDDAPTLVVSTEADRTVLARINDYKRRAHHALVLLPGLHLIAENVRRACASNPAAAAVAGIAAVAVGAGGVELAVMPARPPAVIREEGRSLASLDPVLRTTPAAALRSWPTARATTGGRRAERPAEEPSPEPSPSPSAEPSPPAPTPEVTPTVNAEDSSGWRPVRPYRRHRRHRHDPPVAPTSPAPVTSVTVERSDSPDAATASPDAATVEPSPAPSADDTPTT</sequence>
<reference evidence="2" key="1">
    <citation type="submission" date="2021-02" db="EMBL/GenBank/DDBJ databases">
        <title>Draft genome sequence of Microbispora sp. RL4-1S isolated from rice leaves in Thailand.</title>
        <authorList>
            <person name="Muangham S."/>
            <person name="Duangmal K."/>
        </authorList>
    </citation>
    <scope>NUCLEOTIDE SEQUENCE</scope>
    <source>
        <strain evidence="2">RL4-1S</strain>
    </source>
</reference>
<organism evidence="2 3">
    <name type="scientific">Microbispora oryzae</name>
    <dbReference type="NCBI Taxonomy" id="2806554"/>
    <lineage>
        <taxon>Bacteria</taxon>
        <taxon>Bacillati</taxon>
        <taxon>Actinomycetota</taxon>
        <taxon>Actinomycetes</taxon>
        <taxon>Streptosporangiales</taxon>
        <taxon>Streptosporangiaceae</taxon>
        <taxon>Microbispora</taxon>
    </lineage>
</organism>
<dbReference type="EMBL" id="JAFCNB010000005">
    <property type="protein sequence ID" value="MBP2704480.1"/>
    <property type="molecule type" value="Genomic_DNA"/>
</dbReference>
<dbReference type="RefSeq" id="WP_210155785.1">
    <property type="nucleotide sequence ID" value="NZ_JAFCNB010000005.1"/>
</dbReference>
<feature type="region of interest" description="Disordered" evidence="1">
    <location>
        <begin position="128"/>
        <end position="247"/>
    </location>
</feature>
<dbReference type="Proteomes" id="UP000674234">
    <property type="component" value="Unassembled WGS sequence"/>
</dbReference>
<name>A0A940WFA8_9ACTN</name>
<accession>A0A940WFA8</accession>